<dbReference type="SUPFAM" id="SSF56112">
    <property type="entry name" value="Protein kinase-like (PK-like)"/>
    <property type="match status" value="1"/>
</dbReference>
<dbReference type="OrthoDB" id="3250044at2759"/>
<dbReference type="InterPro" id="IPR051678">
    <property type="entry name" value="AGP_Transferase"/>
</dbReference>
<evidence type="ECO:0000313" key="3">
    <source>
        <dbReference type="Proteomes" id="UP000777438"/>
    </source>
</evidence>
<accession>A0A9P9AJ28</accession>
<dbReference type="InterPro" id="IPR002575">
    <property type="entry name" value="Aminoglycoside_PTrfase"/>
</dbReference>
<proteinExistence type="predicted"/>
<reference evidence="2 3" key="1">
    <citation type="journal article" date="2021" name="Nat. Commun.">
        <title>Genetic determinants of endophytism in the Arabidopsis root mycobiome.</title>
        <authorList>
            <person name="Mesny F."/>
            <person name="Miyauchi S."/>
            <person name="Thiergart T."/>
            <person name="Pickel B."/>
            <person name="Atanasova L."/>
            <person name="Karlsson M."/>
            <person name="Huettel B."/>
            <person name="Barry K.W."/>
            <person name="Haridas S."/>
            <person name="Chen C."/>
            <person name="Bauer D."/>
            <person name="Andreopoulos W."/>
            <person name="Pangilinan J."/>
            <person name="LaButti K."/>
            <person name="Riley R."/>
            <person name="Lipzen A."/>
            <person name="Clum A."/>
            <person name="Drula E."/>
            <person name="Henrissat B."/>
            <person name="Kohler A."/>
            <person name="Grigoriev I.V."/>
            <person name="Martin F.M."/>
            <person name="Hacquard S."/>
        </authorList>
    </citation>
    <scope>NUCLEOTIDE SEQUENCE [LARGE SCALE GENOMIC DNA]</scope>
    <source>
        <strain evidence="2 3">MPI-CAGE-CH-0241</strain>
    </source>
</reference>
<sequence length="502" mass="57877">MEPLSDQAVQDALSLIQNERGLPHPSGPLLESFVEEALQPQLAAAYILRVCRSSNDRKAELLALVSDWTYIVESSSHGSLKCYALFFSTPYRDWWLAYIERAERVNPYHSHWLVRKSAAEAFRRGLLTLDRLQPSMIEYRISPCLIGTLEEMIDLAGSFPLLGDHSRSGIPKVDARFVGTHARFAPSIRWLEVSRQIEQDERVPSSYTIRHALRHGRSYTSWFPRLLLTTCLEVWLMVPNMVRVAAYKLLQRAGKHVYGPSNSFNTQRLPFGLYLKSTRGFGALQNELNALNMIRQYTSIPVPRGLDLISDREDAYLLTSRLPGVPLARVCDMLSDRDCHDFVTWMQDFVSKLRAMPRTGGEEYDICNTLGEACRDPRICDANPVGPFKDEEAFSKYLRYSDDPARRGHKTVFTHADLNLRNILVDRVTRPDGTRGWHVVGIVDWENSGFYPEYWDCTKAQFEGFRYDERWPKLLYNVFRLFEDYSKELEVEKRSWREGDGA</sequence>
<name>A0A9P9AJ28_9HYPO</name>
<dbReference type="PANTHER" id="PTHR21310:SF58">
    <property type="entry name" value="AMINOGLYCOSIDE PHOSPHOTRANSFERASE DOMAIN-CONTAINING PROTEIN"/>
    <property type="match status" value="1"/>
</dbReference>
<comment type="caution">
    <text evidence="2">The sequence shown here is derived from an EMBL/GenBank/DDBJ whole genome shotgun (WGS) entry which is preliminary data.</text>
</comment>
<dbReference type="AlphaFoldDB" id="A0A9P9AJ28"/>
<dbReference type="Proteomes" id="UP000777438">
    <property type="component" value="Unassembled WGS sequence"/>
</dbReference>
<dbReference type="CDD" id="cd05120">
    <property type="entry name" value="APH_ChoK_like"/>
    <property type="match status" value="1"/>
</dbReference>
<dbReference type="Pfam" id="PF01636">
    <property type="entry name" value="APH"/>
    <property type="match status" value="1"/>
</dbReference>
<dbReference type="EMBL" id="JAGPYM010000104">
    <property type="protein sequence ID" value="KAH6867391.1"/>
    <property type="molecule type" value="Genomic_DNA"/>
</dbReference>
<evidence type="ECO:0000259" key="1">
    <source>
        <dbReference type="Pfam" id="PF01636"/>
    </source>
</evidence>
<protein>
    <recommendedName>
        <fullName evidence="1">Aminoglycoside phosphotransferase domain-containing protein</fullName>
    </recommendedName>
</protein>
<gene>
    <name evidence="2" type="ORF">B0T10DRAFT_524454</name>
</gene>
<organism evidence="2 3">
    <name type="scientific">Thelonectria olida</name>
    <dbReference type="NCBI Taxonomy" id="1576542"/>
    <lineage>
        <taxon>Eukaryota</taxon>
        <taxon>Fungi</taxon>
        <taxon>Dikarya</taxon>
        <taxon>Ascomycota</taxon>
        <taxon>Pezizomycotina</taxon>
        <taxon>Sordariomycetes</taxon>
        <taxon>Hypocreomycetidae</taxon>
        <taxon>Hypocreales</taxon>
        <taxon>Nectriaceae</taxon>
        <taxon>Thelonectria</taxon>
    </lineage>
</organism>
<feature type="domain" description="Aminoglycoside phosphotransferase" evidence="1">
    <location>
        <begin position="283"/>
        <end position="471"/>
    </location>
</feature>
<evidence type="ECO:0000313" key="2">
    <source>
        <dbReference type="EMBL" id="KAH6867391.1"/>
    </source>
</evidence>
<dbReference type="Gene3D" id="3.90.1200.10">
    <property type="match status" value="1"/>
</dbReference>
<keyword evidence="3" id="KW-1185">Reference proteome</keyword>
<dbReference type="InterPro" id="IPR011009">
    <property type="entry name" value="Kinase-like_dom_sf"/>
</dbReference>
<dbReference type="PANTHER" id="PTHR21310">
    <property type="entry name" value="AMINOGLYCOSIDE PHOSPHOTRANSFERASE-RELATED-RELATED"/>
    <property type="match status" value="1"/>
</dbReference>